<dbReference type="InterPro" id="IPR027417">
    <property type="entry name" value="P-loop_NTPase"/>
</dbReference>
<evidence type="ECO:0000256" key="1">
    <source>
        <dbReference type="ARBA" id="ARBA00006847"/>
    </source>
</evidence>
<dbReference type="PANTHER" id="PTHR47959">
    <property type="entry name" value="ATP-DEPENDENT RNA HELICASE RHLE-RELATED"/>
    <property type="match status" value="1"/>
</dbReference>
<evidence type="ECO:0000256" key="7">
    <source>
        <dbReference type="ARBA" id="ARBA00022806"/>
    </source>
</evidence>
<dbReference type="SUPFAM" id="SSF52540">
    <property type="entry name" value="P-loop containing nucleoside triphosphate hydrolases"/>
    <property type="match status" value="1"/>
</dbReference>
<evidence type="ECO:0000313" key="12">
    <source>
        <dbReference type="EMBL" id="MEE6186950.1"/>
    </source>
</evidence>
<dbReference type="InterPro" id="IPR050079">
    <property type="entry name" value="DEAD_box_RNA_helicase"/>
</dbReference>
<keyword evidence="7" id="KW-0347">Helicase</keyword>
<dbReference type="Pfam" id="PF00270">
    <property type="entry name" value="DEAD"/>
    <property type="match status" value="1"/>
</dbReference>
<dbReference type="Pfam" id="PF18019">
    <property type="entry name" value="Cas3_HD"/>
    <property type="match status" value="1"/>
</dbReference>
<sequence length="723" mass="83857">MKQLKDILAKSILYGGTDLLTHTQQVVTCISKMSENFKYEFDSKLALKGAILHDLGKAHPKFQKRISGKDKKTLLEKFEDENYILRHEISSMAFLPCFPNEEWPVLIDMVIAHHKSIVSPNYEGRGILDLKTQDRNWIQNHLIEWNDWQKYGIAIIKSFGFDCVDYITLEQAENALKYASQYCEAKKKGWSPYRGLLKAADHFASALEKNAEENLKYTFETPDLSYYRTKDRYNDFYPLSKVTTDDFRPHSMVVAPTGAGKTDFLLRRTKGRVFYTLPFQASIDAMWVRLKKTVPNKDIRVLHGMSKIVADKNNVDEQLLQPLVGSSIKVLTPYQLAGILFGISGFETILLDIQGCDIILDEVHTYSGYSRSMILEIVRVLKNFGCRIHIGTATMPTVLYKELLEILGGKENVYEVKLSDSELSTYNRHNIFKESNKTDINLIIQNSIEKNEKLLIICNTIKKAQIIYKNILYKFPDTPKMLIHSRFKRADRLRRELDLKEIYNGNGENNLGLSPCIVVATQVVEVSLDISFDRMITECAPLDSMIQRFGRVNRIRNEESRLVQKPIHIIEPEGNVLPYKLDLLQKSFEQLPDNGEVLEEKTLQEKIDNVYPHLDKKEIDIHLKFKDGRFTMKELTDNKKGILIEALEIEGATCILESDRERYIESNWDERIRLEIPINWKTIYRYKNEYEQLKVGSYPFVIPQKEEEYEKYGLQLVEQNIIL</sequence>
<dbReference type="Gene3D" id="3.40.50.300">
    <property type="entry name" value="P-loop containing nucleotide triphosphate hydrolases"/>
    <property type="match status" value="2"/>
</dbReference>
<reference evidence="12 13" key="1">
    <citation type="submission" date="2024-01" db="EMBL/GenBank/DDBJ databases">
        <title>Niabella digestum sp. nov., isolated from waste digestion system.</title>
        <authorList>
            <person name="Zhang L."/>
        </authorList>
    </citation>
    <scope>NUCLEOTIDE SEQUENCE [LARGE SCALE GENOMIC DNA]</scope>
    <source>
        <strain evidence="12 13">A18</strain>
    </source>
</reference>
<evidence type="ECO:0000256" key="9">
    <source>
        <dbReference type="ARBA" id="ARBA00023118"/>
    </source>
</evidence>
<dbReference type="Proteomes" id="UP001357452">
    <property type="component" value="Unassembled WGS sequence"/>
</dbReference>
<proteinExistence type="inferred from homology"/>
<comment type="caution">
    <text evidence="12">The sequence shown here is derived from an EMBL/GenBank/DDBJ whole genome shotgun (WGS) entry which is preliminary data.</text>
</comment>
<feature type="domain" description="HD Cas3-type" evidence="11">
    <location>
        <begin position="12"/>
        <end position="203"/>
    </location>
</feature>
<evidence type="ECO:0000256" key="6">
    <source>
        <dbReference type="ARBA" id="ARBA00022801"/>
    </source>
</evidence>
<evidence type="ECO:0000256" key="8">
    <source>
        <dbReference type="ARBA" id="ARBA00022840"/>
    </source>
</evidence>
<name>A0ABU7RG15_9BACT</name>
<dbReference type="PANTHER" id="PTHR47959:SF16">
    <property type="entry name" value="CRISPR-ASSOCIATED NUCLEASE_HELICASE CAS3-RELATED"/>
    <property type="match status" value="1"/>
</dbReference>
<comment type="similarity">
    <text evidence="1">In the N-terminal section; belongs to the CRISPR-associated nuclease Cas3-HD family.</text>
</comment>
<dbReference type="CDD" id="cd09641">
    <property type="entry name" value="Cas3''_I"/>
    <property type="match status" value="1"/>
</dbReference>
<keyword evidence="4" id="KW-0479">Metal-binding</keyword>
<dbReference type="RefSeq" id="WP_330974359.1">
    <property type="nucleotide sequence ID" value="NZ_JAZGLY010000003.1"/>
</dbReference>
<dbReference type="EMBL" id="JAZGLY010000003">
    <property type="protein sequence ID" value="MEE6186950.1"/>
    <property type="molecule type" value="Genomic_DNA"/>
</dbReference>
<accession>A0ABU7RG15</accession>
<keyword evidence="3" id="KW-0540">Nuclease</keyword>
<keyword evidence="5" id="KW-0547">Nucleotide-binding</keyword>
<protein>
    <submittedName>
        <fullName evidence="12">CRISPR-associated helicase Cas3</fullName>
    </submittedName>
</protein>
<dbReference type="InterPro" id="IPR006483">
    <property type="entry name" value="CRISPR-assoc_Cas3_HD"/>
</dbReference>
<dbReference type="InterPro" id="IPR011545">
    <property type="entry name" value="DEAD/DEAH_box_helicase_dom"/>
</dbReference>
<dbReference type="PROSITE" id="PS51643">
    <property type="entry name" value="HD_CAS3"/>
    <property type="match status" value="1"/>
</dbReference>
<keyword evidence="13" id="KW-1185">Reference proteome</keyword>
<dbReference type="InterPro" id="IPR006675">
    <property type="entry name" value="HDIG_dom"/>
</dbReference>
<evidence type="ECO:0000256" key="4">
    <source>
        <dbReference type="ARBA" id="ARBA00022723"/>
    </source>
</evidence>
<dbReference type="Gene3D" id="1.10.3210.30">
    <property type="match status" value="1"/>
</dbReference>
<keyword evidence="9" id="KW-0051">Antiviral defense</keyword>
<keyword evidence="8" id="KW-0067">ATP-binding</keyword>
<dbReference type="InterPro" id="IPR006474">
    <property type="entry name" value="Helicase_Cas3_CRISPR-ass_core"/>
</dbReference>
<dbReference type="NCBIfam" id="TIGR01587">
    <property type="entry name" value="cas3_core"/>
    <property type="match status" value="1"/>
</dbReference>
<evidence type="ECO:0000256" key="3">
    <source>
        <dbReference type="ARBA" id="ARBA00022722"/>
    </source>
</evidence>
<dbReference type="SMART" id="SM00490">
    <property type="entry name" value="HELICc"/>
    <property type="match status" value="1"/>
</dbReference>
<evidence type="ECO:0000256" key="2">
    <source>
        <dbReference type="ARBA" id="ARBA00009046"/>
    </source>
</evidence>
<evidence type="ECO:0000313" key="13">
    <source>
        <dbReference type="Proteomes" id="UP001357452"/>
    </source>
</evidence>
<keyword evidence="6" id="KW-0378">Hydrolase</keyword>
<evidence type="ECO:0000259" key="11">
    <source>
        <dbReference type="PROSITE" id="PS51643"/>
    </source>
</evidence>
<organism evidence="12 13">
    <name type="scientific">Niabella digestorum</name>
    <dbReference type="NCBI Taxonomy" id="3117701"/>
    <lineage>
        <taxon>Bacteria</taxon>
        <taxon>Pseudomonadati</taxon>
        <taxon>Bacteroidota</taxon>
        <taxon>Chitinophagia</taxon>
        <taxon>Chitinophagales</taxon>
        <taxon>Chitinophagaceae</taxon>
        <taxon>Niabella</taxon>
    </lineage>
</organism>
<dbReference type="InterPro" id="IPR001650">
    <property type="entry name" value="Helicase_C-like"/>
</dbReference>
<comment type="similarity">
    <text evidence="2">In the central section; belongs to the CRISPR-associated helicase Cas3 family.</text>
</comment>
<dbReference type="NCBIfam" id="TIGR01596">
    <property type="entry name" value="cas3_HD"/>
    <property type="match status" value="1"/>
</dbReference>
<dbReference type="InterPro" id="IPR038257">
    <property type="entry name" value="CRISPR-assoc_Cas3_HD_sf"/>
</dbReference>
<comment type="similarity">
    <text evidence="10">Belongs to the DEAD box helicase family.</text>
</comment>
<dbReference type="SUPFAM" id="SSF109604">
    <property type="entry name" value="HD-domain/PDEase-like"/>
    <property type="match status" value="1"/>
</dbReference>
<dbReference type="Pfam" id="PF22590">
    <property type="entry name" value="Cas3-like_C_2"/>
    <property type="match status" value="1"/>
</dbReference>
<dbReference type="NCBIfam" id="TIGR00277">
    <property type="entry name" value="HDIG"/>
    <property type="match status" value="1"/>
</dbReference>
<gene>
    <name evidence="12" type="primary">cas3</name>
    <name evidence="12" type="ORF">V2H41_06660</name>
</gene>
<evidence type="ECO:0000256" key="10">
    <source>
        <dbReference type="ARBA" id="ARBA00038437"/>
    </source>
</evidence>
<evidence type="ECO:0000256" key="5">
    <source>
        <dbReference type="ARBA" id="ARBA00022741"/>
    </source>
</evidence>
<dbReference type="InterPro" id="IPR054712">
    <property type="entry name" value="Cas3-like_dom"/>
</dbReference>